<accession>X1LGR7</accession>
<dbReference type="AlphaFoldDB" id="X1LGR7"/>
<keyword evidence="1" id="KW-0678">Repressor</keyword>
<dbReference type="Pfam" id="PF01628">
    <property type="entry name" value="HrcA"/>
    <property type="match status" value="1"/>
</dbReference>
<evidence type="ECO:0000256" key="1">
    <source>
        <dbReference type="ARBA" id="ARBA00022491"/>
    </source>
</evidence>
<feature type="domain" description="Heat-inducible transcription repressor HrcA C-terminal" evidence="4">
    <location>
        <begin position="4"/>
        <end position="96"/>
    </location>
</feature>
<evidence type="ECO:0000313" key="5">
    <source>
        <dbReference type="EMBL" id="GAI05011.1"/>
    </source>
</evidence>
<dbReference type="PANTHER" id="PTHR34824">
    <property type="entry name" value="HEAT-INDUCIBLE TRANSCRIPTION REPRESSOR HRCA"/>
    <property type="match status" value="1"/>
</dbReference>
<protein>
    <recommendedName>
        <fullName evidence="4">Heat-inducible transcription repressor HrcA C-terminal domain-containing protein</fullName>
    </recommendedName>
</protein>
<dbReference type="InterPro" id="IPR021153">
    <property type="entry name" value="HrcA_C"/>
</dbReference>
<comment type="caution">
    <text evidence="5">The sequence shown here is derived from an EMBL/GenBank/DDBJ whole genome shotgun (WGS) entry which is preliminary data.</text>
</comment>
<gene>
    <name evidence="5" type="ORF">S06H3_10102</name>
</gene>
<evidence type="ECO:0000259" key="4">
    <source>
        <dbReference type="Pfam" id="PF01628"/>
    </source>
</evidence>
<evidence type="ECO:0000256" key="3">
    <source>
        <dbReference type="ARBA" id="ARBA00023163"/>
    </source>
</evidence>
<keyword evidence="3" id="KW-0804">Transcription</keyword>
<reference evidence="5" key="1">
    <citation type="journal article" date="2014" name="Front. Microbiol.">
        <title>High frequency of phylogenetically diverse reductive dehalogenase-homologous genes in deep subseafloor sedimentary metagenomes.</title>
        <authorList>
            <person name="Kawai M."/>
            <person name="Futagami T."/>
            <person name="Toyoda A."/>
            <person name="Takaki Y."/>
            <person name="Nishi S."/>
            <person name="Hori S."/>
            <person name="Arai W."/>
            <person name="Tsubouchi T."/>
            <person name="Morono Y."/>
            <person name="Uchiyama I."/>
            <person name="Ito T."/>
            <person name="Fujiyama A."/>
            <person name="Inagaki F."/>
            <person name="Takami H."/>
        </authorList>
    </citation>
    <scope>NUCLEOTIDE SEQUENCE</scope>
    <source>
        <strain evidence="5">Expedition CK06-06</strain>
    </source>
</reference>
<dbReference type="PANTHER" id="PTHR34824:SF1">
    <property type="entry name" value="HEAT-INDUCIBLE TRANSCRIPTION REPRESSOR HRCA"/>
    <property type="match status" value="1"/>
</dbReference>
<dbReference type="GO" id="GO:0045892">
    <property type="term" value="P:negative regulation of DNA-templated transcription"/>
    <property type="evidence" value="ECO:0007669"/>
    <property type="project" value="TreeGrafter"/>
</dbReference>
<proteinExistence type="predicted"/>
<keyword evidence="2" id="KW-0805">Transcription regulation</keyword>
<sequence>GKPFLEGLHLMLSQPEFAKNPRMVSLLELLEEGAWLENIPRPELDKRELKIIIGKENPDEALQDLSLIIAEYGIPDKARGIVGVVGPKRMDYARAISSVNCLSSLLTESVAEYI</sequence>
<dbReference type="InterPro" id="IPR029016">
    <property type="entry name" value="GAF-like_dom_sf"/>
</dbReference>
<feature type="non-terminal residue" evidence="5">
    <location>
        <position position="1"/>
    </location>
</feature>
<dbReference type="EMBL" id="BARV01004610">
    <property type="protein sequence ID" value="GAI05011.1"/>
    <property type="molecule type" value="Genomic_DNA"/>
</dbReference>
<name>X1LGR7_9ZZZZ</name>
<dbReference type="InterPro" id="IPR002571">
    <property type="entry name" value="HrcA"/>
</dbReference>
<dbReference type="GO" id="GO:0003677">
    <property type="term" value="F:DNA binding"/>
    <property type="evidence" value="ECO:0007669"/>
    <property type="project" value="InterPro"/>
</dbReference>
<evidence type="ECO:0000256" key="2">
    <source>
        <dbReference type="ARBA" id="ARBA00023015"/>
    </source>
</evidence>
<dbReference type="SUPFAM" id="SSF55781">
    <property type="entry name" value="GAF domain-like"/>
    <property type="match status" value="1"/>
</dbReference>
<dbReference type="Gene3D" id="3.30.450.40">
    <property type="match status" value="1"/>
</dbReference>
<organism evidence="5">
    <name type="scientific">marine sediment metagenome</name>
    <dbReference type="NCBI Taxonomy" id="412755"/>
    <lineage>
        <taxon>unclassified sequences</taxon>
        <taxon>metagenomes</taxon>
        <taxon>ecological metagenomes</taxon>
    </lineage>
</organism>